<dbReference type="PANTHER" id="PTHR21818">
    <property type="entry name" value="BC025462 PROTEIN"/>
    <property type="match status" value="1"/>
</dbReference>
<dbReference type="EMBL" id="NQVE01000194">
    <property type="protein sequence ID" value="RAL40623.1"/>
    <property type="molecule type" value="Genomic_DNA"/>
</dbReference>
<evidence type="ECO:0000256" key="1">
    <source>
        <dbReference type="ARBA" id="ARBA00022759"/>
    </source>
</evidence>
<sequence>MPEMFGSGNYPALVSSDEIIRLASECRRRLRQNNVHRPTLPPFLLNPSYHPILLSYLNRRASFQQNRSTAVSAYVDSLLTLSKIEDSLTPLLPHLLQSYTSLFTSLQIPHDSHSSSSLRLFSTHLDSMPAPDLVPVLVSIISYLPHISESEDAQILILLPKCLNLIDSFERMHNRDEYTNSLLDKMLKYDWCKGFYVKMVEIIHGFEYLDKRRRSKFLGKVFAGMKDVDVQDIPWLVIRLLVLASKGFDKREVIEGILMFFGGEEMDAKGGLIMRQVEGTVLLHINSVVEKDPGLAREVKESSFGREHVVSSIVKLGFGLLEGVEEKSSKEIKYDCIAGPVELGLEVLKSLFDHHDGVRNEIIQQCILQILSPKPGVMPIIRLLGDLVQSHPHPLLQRASDLKKLLENFTFSDSEISSSLINVLWPLIKCSRDLQDHTILALQKATFRQESSVHVSAAAAIVELILAEQRSEKSGSASLRKSSSEACSCQKTEVYHITGAGLFQELSGLLRRCLCQQARVREIVYHGLLKLVLIDPLVAEHVLNFILPHFQRFLTKDAELLGIINCIIIENGEVFIEEPFDCLLFCTSWILQLFHQVASNPSDSLDLPGFSLTQDNEEGRTLGSRSLSNGLLQIRDLIKTESLSGILEDFLESSGHKNTESVEVHGQASSSSPSPQATRSWKDIAVACRPLNVKPAQTLPRPFPGIRVDGVPEEARYVLSFSVCADGTTLYERLLRYWPSCYEDMPHRWFANRWDGHGVRQPYMDQATYFRTACALGELYNISQIMTDVAHGSESGRGFEFNDQHWHDDSRTRVLDRLKARIGVKQPKLVGYSHENASYLHEIHLLFNGRFQLLDFPDSKCYFQVPKNQNLIY</sequence>
<dbReference type="AlphaFoldDB" id="A0A328D9K1"/>
<dbReference type="Gene3D" id="3.90.730.10">
    <property type="entry name" value="Ribonuclease T2-like"/>
    <property type="match status" value="1"/>
</dbReference>
<dbReference type="SUPFAM" id="SSF55895">
    <property type="entry name" value="Ribonuclease Rh-like"/>
    <property type="match status" value="1"/>
</dbReference>
<dbReference type="Proteomes" id="UP000249390">
    <property type="component" value="Unassembled WGS sequence"/>
</dbReference>
<dbReference type="SUPFAM" id="SSF48371">
    <property type="entry name" value="ARM repeat"/>
    <property type="match status" value="1"/>
</dbReference>
<reference evidence="6 7" key="1">
    <citation type="submission" date="2018-06" db="EMBL/GenBank/DDBJ databases">
        <title>The Genome of Cuscuta australis (Dodder) Provides Insight into the Evolution of Plant Parasitism.</title>
        <authorList>
            <person name="Liu H."/>
        </authorList>
    </citation>
    <scope>NUCLEOTIDE SEQUENCE [LARGE SCALE GENOMIC DNA]</scope>
    <source>
        <strain evidence="7">cv. Yunnan</strain>
        <tissue evidence="6">Vines</tissue>
    </source>
</reference>
<dbReference type="GO" id="GO:0006281">
    <property type="term" value="P:DNA repair"/>
    <property type="evidence" value="ECO:0007669"/>
    <property type="project" value="InterPro"/>
</dbReference>
<keyword evidence="1" id="KW-0255">Endonuclease</keyword>
<keyword evidence="2" id="KW-0456">Lyase</keyword>
<keyword evidence="1" id="KW-0540">Nuclease</keyword>
<dbReference type="Pfam" id="PF14680">
    <property type="entry name" value="FANCI_HD2"/>
    <property type="match status" value="1"/>
</dbReference>
<evidence type="ECO:0000259" key="3">
    <source>
        <dbReference type="Pfam" id="PF14675"/>
    </source>
</evidence>
<keyword evidence="1" id="KW-0378">Hydrolase</keyword>
<dbReference type="Pfam" id="PF14675">
    <property type="entry name" value="FANCI_S1"/>
    <property type="match status" value="1"/>
</dbReference>
<dbReference type="InterPro" id="IPR029315">
    <property type="entry name" value="FANCI_S2"/>
</dbReference>
<accession>A0A328D9K1</accession>
<evidence type="ECO:0000313" key="6">
    <source>
        <dbReference type="EMBL" id="RAL40623.1"/>
    </source>
</evidence>
<dbReference type="InterPro" id="IPR036430">
    <property type="entry name" value="RNase_T2-like_sf"/>
</dbReference>
<evidence type="ECO:0000256" key="2">
    <source>
        <dbReference type="ARBA" id="ARBA00023239"/>
    </source>
</evidence>
<protein>
    <submittedName>
        <fullName evidence="6">Uncharacterized protein</fullName>
    </submittedName>
</protein>
<organism evidence="6 7">
    <name type="scientific">Cuscuta australis</name>
    <dbReference type="NCBI Taxonomy" id="267555"/>
    <lineage>
        <taxon>Eukaryota</taxon>
        <taxon>Viridiplantae</taxon>
        <taxon>Streptophyta</taxon>
        <taxon>Embryophyta</taxon>
        <taxon>Tracheophyta</taxon>
        <taxon>Spermatophyta</taxon>
        <taxon>Magnoliopsida</taxon>
        <taxon>eudicotyledons</taxon>
        <taxon>Gunneridae</taxon>
        <taxon>Pentapetalae</taxon>
        <taxon>asterids</taxon>
        <taxon>lamiids</taxon>
        <taxon>Solanales</taxon>
        <taxon>Convolvulaceae</taxon>
        <taxon>Cuscuteae</taxon>
        <taxon>Cuscuta</taxon>
        <taxon>Cuscuta subgen. Grammica</taxon>
        <taxon>Cuscuta sect. Cleistogrammica</taxon>
    </lineage>
</organism>
<dbReference type="PANTHER" id="PTHR21818:SF0">
    <property type="entry name" value="FANCONI ANEMIA GROUP I PROTEIN"/>
    <property type="match status" value="1"/>
</dbReference>
<dbReference type="GO" id="GO:0033897">
    <property type="term" value="F:ribonuclease T2 activity"/>
    <property type="evidence" value="ECO:0007669"/>
    <property type="project" value="InterPro"/>
</dbReference>
<proteinExistence type="predicted"/>
<dbReference type="InterPro" id="IPR016024">
    <property type="entry name" value="ARM-type_fold"/>
</dbReference>
<dbReference type="Pfam" id="PF14676">
    <property type="entry name" value="FANCI_S2"/>
    <property type="match status" value="1"/>
</dbReference>
<comment type="caution">
    <text evidence="6">The sequence shown here is derived from an EMBL/GenBank/DDBJ whole genome shotgun (WGS) entry which is preliminary data.</text>
</comment>
<keyword evidence="7" id="KW-1185">Reference proteome</keyword>
<dbReference type="InterPro" id="IPR029308">
    <property type="entry name" value="FANCI_S1"/>
</dbReference>
<gene>
    <name evidence="6" type="ORF">DM860_006693</name>
</gene>
<name>A0A328D9K1_9ASTE</name>
<dbReference type="InterPro" id="IPR026171">
    <property type="entry name" value="FANCI"/>
</dbReference>
<dbReference type="GO" id="GO:0070182">
    <property type="term" value="F:DNA polymerase binding"/>
    <property type="evidence" value="ECO:0007669"/>
    <property type="project" value="TreeGrafter"/>
</dbReference>
<dbReference type="InterPro" id="IPR029312">
    <property type="entry name" value="FANCI_HD2"/>
</dbReference>
<feature type="domain" description="FANCI helical" evidence="5">
    <location>
        <begin position="481"/>
        <end position="650"/>
    </location>
</feature>
<evidence type="ECO:0000259" key="4">
    <source>
        <dbReference type="Pfam" id="PF14676"/>
    </source>
</evidence>
<evidence type="ECO:0000313" key="7">
    <source>
        <dbReference type="Proteomes" id="UP000249390"/>
    </source>
</evidence>
<dbReference type="GO" id="GO:0003723">
    <property type="term" value="F:RNA binding"/>
    <property type="evidence" value="ECO:0007669"/>
    <property type="project" value="InterPro"/>
</dbReference>
<evidence type="ECO:0000259" key="5">
    <source>
        <dbReference type="Pfam" id="PF14680"/>
    </source>
</evidence>
<feature type="domain" description="FANCI solenoid 2" evidence="4">
    <location>
        <begin position="309"/>
        <end position="461"/>
    </location>
</feature>
<feature type="domain" description="FANCI solenoid 1" evidence="3">
    <location>
        <begin position="113"/>
        <end position="262"/>
    </location>
</feature>